<dbReference type="InterPro" id="IPR002205">
    <property type="entry name" value="Topo_IIA_dom_A"/>
</dbReference>
<evidence type="ECO:0000256" key="12">
    <source>
        <dbReference type="SAM" id="MobiDB-lite"/>
    </source>
</evidence>
<feature type="coiled-coil region" evidence="11">
    <location>
        <begin position="462"/>
        <end position="496"/>
    </location>
</feature>
<dbReference type="InterPro" id="IPR013758">
    <property type="entry name" value="Topo_IIA_A/C_ab"/>
</dbReference>
<dbReference type="GO" id="GO:0003677">
    <property type="term" value="F:DNA binding"/>
    <property type="evidence" value="ECO:0007669"/>
    <property type="project" value="UniProtKB-UniRule"/>
</dbReference>
<dbReference type="InterPro" id="IPR006691">
    <property type="entry name" value="GyrA/parC_rep"/>
</dbReference>
<gene>
    <name evidence="9" type="primary">gyrA</name>
    <name evidence="14" type="ORF">HELGO_WM35052</name>
</gene>
<dbReference type="GO" id="GO:0005694">
    <property type="term" value="C:chromosome"/>
    <property type="evidence" value="ECO:0007669"/>
    <property type="project" value="InterPro"/>
</dbReference>
<evidence type="ECO:0000256" key="7">
    <source>
        <dbReference type="ARBA" id="ARBA00023235"/>
    </source>
</evidence>
<keyword evidence="5 9" id="KW-0799">Topoisomerase</keyword>
<dbReference type="InterPro" id="IPR013757">
    <property type="entry name" value="Topo_IIA_A_a_sf"/>
</dbReference>
<dbReference type="SUPFAM" id="SSF101904">
    <property type="entry name" value="GyrA/ParC C-terminal domain-like"/>
    <property type="match status" value="1"/>
</dbReference>
<dbReference type="PROSITE" id="PS52040">
    <property type="entry name" value="TOPO_IIA"/>
    <property type="match status" value="1"/>
</dbReference>
<evidence type="ECO:0000256" key="11">
    <source>
        <dbReference type="SAM" id="Coils"/>
    </source>
</evidence>
<dbReference type="Gene3D" id="3.30.1360.40">
    <property type="match status" value="1"/>
</dbReference>
<accession>A0A6S6SYJ7</accession>
<dbReference type="GO" id="GO:0005737">
    <property type="term" value="C:cytoplasm"/>
    <property type="evidence" value="ECO:0007669"/>
    <property type="project" value="UniProtKB-SubCell"/>
</dbReference>
<evidence type="ECO:0000259" key="13">
    <source>
        <dbReference type="PROSITE" id="PS52040"/>
    </source>
</evidence>
<feature type="active site" description="O-(5'-phospho-DNA)-tyrosine intermediate" evidence="9 10">
    <location>
        <position position="121"/>
    </location>
</feature>
<dbReference type="Gene3D" id="2.120.10.90">
    <property type="entry name" value="DNA gyrase/topoisomerase IV, subunit A, C-terminal"/>
    <property type="match status" value="1"/>
</dbReference>
<evidence type="ECO:0000256" key="6">
    <source>
        <dbReference type="ARBA" id="ARBA00023125"/>
    </source>
</evidence>
<dbReference type="FunFam" id="1.10.268.10:FF:000001">
    <property type="entry name" value="DNA gyrase subunit A"/>
    <property type="match status" value="1"/>
</dbReference>
<dbReference type="GO" id="GO:0009330">
    <property type="term" value="C:DNA topoisomerase type II (double strand cut, ATP-hydrolyzing) complex"/>
    <property type="evidence" value="ECO:0007669"/>
    <property type="project" value="TreeGrafter"/>
</dbReference>
<dbReference type="NCBIfam" id="TIGR01063">
    <property type="entry name" value="gyrA"/>
    <property type="match status" value="1"/>
</dbReference>
<keyword evidence="11" id="KW-0175">Coiled coil</keyword>
<sequence>MDSTQKIIPINIEDEMKSAYIDYSMSVIVSRALPDVRDGLKPVHRRVLYGMSQLGLTYAKGHKKSARIVGEVLGKYHPHGDSSVYEAMVRMAQPWSLRYPLVNGQGNFGSIDGDSPAAMRYTEAKLERISNDILADLGKDTVDFQWNFDDTLQEPTVLPTKIPNLLINGASGIAVGMATNMLPHNLTEVINGILAYIENQDITIEELIEHVKAPDFPTGGTIYGTDGVHQALATGRGRVVVRAKTEIEVTKSGKERIIVTEIPYQVNKANLIIKIAELVNSKKVEGISDLRDESDRKGMRIVIELKRDVSPNVVLSKLFKYSPLQSSYGVNNICLVDGRPELLNLKDIIREFVKFRLEVILKRAIFDKAKAEKRAHTLQGLLAALDRLDEIITLIRASKNADEAKEGLMAFDFTPKGDALESFLGQHPLKGNKLSEEQAKAILEMRLQRLTGLERDKLIGEFDELIVLIADLQDIIDREERRYEIIKEELTEVNNKYGDERRTEITYAEGEISIEDMIENEKVVVTISHLGYIKRTAVSEYRTQTRGGVGANAAKTRDKDFVEHIFVTKTHNYLLLFTSQGRCHWLRVYEIPKGAKASKGRAIQNLLKLHPGDKIKAYIPIENLKDEEFLKSHNLIFATKKGIVKKTDVTAYSRPRTNGVNALTIREDDELIEVKLTDGTNHIILATREGKAIRFHEKDVREMGRTATGVKGIKLGSFENNVVIGMVCVAEDGIKTILVVSENGIGKRTVLDAYRPQTRGGKGSKTINVTEKTGALIALKAATDNDDMVIINKSGLTIRLAVKNVPTTGRATQGVKLIDLRKKDAIADVGLIIDGQLEEDEVEEVVAENLNAEGVDETTVSDADVSSNEATETTDHSEEE</sequence>
<comment type="function">
    <text evidence="9">A type II topoisomerase that negatively supercoils closed circular double-stranded (ds) DNA in an ATP-dependent manner to modulate DNA topology and maintain chromosomes in an underwound state. Negative supercoiling favors strand separation, and DNA replication, transcription, recombination and repair, all of which involve strand separation. Also able to catalyze the interconversion of other topological isomers of dsDNA rings, including catenanes and knotted rings. Type II topoisomerases break and join 2 DNA strands simultaneously in an ATP-dependent manner.</text>
</comment>
<dbReference type="InterPro" id="IPR005743">
    <property type="entry name" value="GyrA"/>
</dbReference>
<dbReference type="SMART" id="SM00434">
    <property type="entry name" value="TOP4c"/>
    <property type="match status" value="1"/>
</dbReference>
<evidence type="ECO:0000256" key="2">
    <source>
        <dbReference type="ARBA" id="ARBA00008263"/>
    </source>
</evidence>
<dbReference type="GO" id="GO:0006261">
    <property type="term" value="P:DNA-templated DNA replication"/>
    <property type="evidence" value="ECO:0007669"/>
    <property type="project" value="UniProtKB-UniRule"/>
</dbReference>
<dbReference type="Gene3D" id="1.10.268.10">
    <property type="entry name" value="Topoisomerase, domain 3"/>
    <property type="match status" value="1"/>
</dbReference>
<dbReference type="GO" id="GO:0034335">
    <property type="term" value="F:DNA negative supercoiling activity"/>
    <property type="evidence" value="ECO:0007669"/>
    <property type="project" value="UniProtKB-ARBA"/>
</dbReference>
<dbReference type="InterPro" id="IPR035516">
    <property type="entry name" value="Gyrase/topoIV_suA_C"/>
</dbReference>
<dbReference type="PANTHER" id="PTHR43493:SF5">
    <property type="entry name" value="DNA GYRASE SUBUNIT A, CHLOROPLASTIC_MITOCHONDRIAL"/>
    <property type="match status" value="1"/>
</dbReference>
<evidence type="ECO:0000256" key="4">
    <source>
        <dbReference type="ARBA" id="ARBA00022840"/>
    </source>
</evidence>
<comment type="catalytic activity">
    <reaction evidence="1 9 10">
        <text>ATP-dependent breakage, passage and rejoining of double-stranded DNA.</text>
        <dbReference type="EC" id="5.6.2.2"/>
    </reaction>
</comment>
<feature type="domain" description="Topo IIA-type catalytic" evidence="13">
    <location>
        <begin position="33"/>
        <end position="517"/>
    </location>
</feature>
<dbReference type="FunFam" id="3.90.199.10:FF:000001">
    <property type="entry name" value="DNA gyrase subunit A"/>
    <property type="match status" value="1"/>
</dbReference>
<protein>
    <recommendedName>
        <fullName evidence="9">DNA gyrase subunit A</fullName>
        <ecNumber evidence="9">5.6.2.2</ecNumber>
    </recommendedName>
</protein>
<keyword evidence="7 9" id="KW-0413">Isomerase</keyword>
<comment type="caution">
    <text evidence="9">Lacks conserved residue(s) required for the propagation of feature annotation.</text>
</comment>
<reference evidence="14" key="1">
    <citation type="submission" date="2020-01" db="EMBL/GenBank/DDBJ databases">
        <authorList>
            <person name="Meier V. D."/>
            <person name="Meier V D."/>
        </authorList>
    </citation>
    <scope>NUCLEOTIDE SEQUENCE</scope>
    <source>
        <strain evidence="14">HLG_WM_MAG_10</strain>
    </source>
</reference>
<feature type="region of interest" description="Disordered" evidence="12">
    <location>
        <begin position="849"/>
        <end position="880"/>
    </location>
</feature>
<dbReference type="CDD" id="cd00187">
    <property type="entry name" value="TOP4c"/>
    <property type="match status" value="1"/>
</dbReference>
<dbReference type="AlphaFoldDB" id="A0A6S6SYJ7"/>
<comment type="subunit">
    <text evidence="9">Heterotetramer, composed of two GyrA and two GyrB chains. In the heterotetramer, GyrA contains the active site tyrosine that forms a transient covalent intermediate with DNA, while GyrB binds cofactors and catalyzes ATP hydrolysis.</text>
</comment>
<comment type="miscellaneous">
    <text evidence="9">Few gyrases are as efficient as E.coli at forming negative supercoils. Not all organisms have 2 type II topoisomerases; in organisms with a single type II topoisomerase this enzyme also has to decatenate newly replicated chromosomes.</text>
</comment>
<evidence type="ECO:0000256" key="10">
    <source>
        <dbReference type="PROSITE-ProRule" id="PRU01384"/>
    </source>
</evidence>
<evidence type="ECO:0000256" key="5">
    <source>
        <dbReference type="ARBA" id="ARBA00023029"/>
    </source>
</evidence>
<evidence type="ECO:0000256" key="3">
    <source>
        <dbReference type="ARBA" id="ARBA00022741"/>
    </source>
</evidence>
<dbReference type="GO" id="GO:0006265">
    <property type="term" value="P:DNA topological change"/>
    <property type="evidence" value="ECO:0007669"/>
    <property type="project" value="UniProtKB-UniRule"/>
</dbReference>
<evidence type="ECO:0000256" key="8">
    <source>
        <dbReference type="ARBA" id="ARBA00063644"/>
    </source>
</evidence>
<dbReference type="InterPro" id="IPR050220">
    <property type="entry name" value="Type_II_DNA_Topoisomerases"/>
</dbReference>
<dbReference type="SUPFAM" id="SSF56719">
    <property type="entry name" value="Type II DNA topoisomerase"/>
    <property type="match status" value="1"/>
</dbReference>
<dbReference type="GO" id="GO:0005524">
    <property type="term" value="F:ATP binding"/>
    <property type="evidence" value="ECO:0007669"/>
    <property type="project" value="UniProtKB-UniRule"/>
</dbReference>
<dbReference type="PANTHER" id="PTHR43493">
    <property type="entry name" value="DNA GYRASE/TOPOISOMERASE SUBUNIT A"/>
    <property type="match status" value="1"/>
</dbReference>
<dbReference type="Pfam" id="PF03989">
    <property type="entry name" value="DNA_gyraseA_C"/>
    <property type="match status" value="6"/>
</dbReference>
<keyword evidence="9" id="KW-0963">Cytoplasm</keyword>
<dbReference type="NCBIfam" id="NF004044">
    <property type="entry name" value="PRK05561.1"/>
    <property type="match status" value="1"/>
</dbReference>
<dbReference type="NCBIfam" id="NF004043">
    <property type="entry name" value="PRK05560.1"/>
    <property type="match status" value="1"/>
</dbReference>
<dbReference type="EC" id="5.6.2.2" evidence="9"/>
<keyword evidence="6 9" id="KW-0238">DNA-binding</keyword>
<name>A0A6S6SYJ7_9BACT</name>
<evidence type="ECO:0000256" key="1">
    <source>
        <dbReference type="ARBA" id="ARBA00000185"/>
    </source>
</evidence>
<feature type="compositionally biased region" description="Polar residues" evidence="12">
    <location>
        <begin position="858"/>
        <end position="871"/>
    </location>
</feature>
<dbReference type="Gene3D" id="3.90.199.10">
    <property type="entry name" value="Topoisomerase II, domain 5"/>
    <property type="match status" value="1"/>
</dbReference>
<proteinExistence type="inferred from homology"/>
<dbReference type="InterPro" id="IPR013760">
    <property type="entry name" value="Topo_IIA-like_dom_sf"/>
</dbReference>
<keyword evidence="4 9" id="KW-0067">ATP-binding</keyword>
<dbReference type="Pfam" id="PF00521">
    <property type="entry name" value="DNA_topoisoIV"/>
    <property type="match status" value="1"/>
</dbReference>
<evidence type="ECO:0000256" key="9">
    <source>
        <dbReference type="HAMAP-Rule" id="MF_01897"/>
    </source>
</evidence>
<evidence type="ECO:0000313" key="14">
    <source>
        <dbReference type="EMBL" id="CAA6807623.1"/>
    </source>
</evidence>
<dbReference type="EMBL" id="CACVAQ010000136">
    <property type="protein sequence ID" value="CAA6807623.1"/>
    <property type="molecule type" value="Genomic_DNA"/>
</dbReference>
<dbReference type="FunFam" id="2.120.10.90:FF:000005">
    <property type="entry name" value="DNA topoisomerase 4 subunit A"/>
    <property type="match status" value="1"/>
</dbReference>
<dbReference type="HAMAP" id="MF_01897">
    <property type="entry name" value="GyrA"/>
    <property type="match status" value="1"/>
</dbReference>
<comment type="subcellular location">
    <subcellularLocation>
        <location evidence="9">Cytoplasm</location>
    </subcellularLocation>
</comment>
<keyword evidence="3 9" id="KW-0547">Nucleotide-binding</keyword>
<organism evidence="14">
    <name type="scientific">uncultured Aureispira sp</name>
    <dbReference type="NCBI Taxonomy" id="1331704"/>
    <lineage>
        <taxon>Bacteria</taxon>
        <taxon>Pseudomonadati</taxon>
        <taxon>Bacteroidota</taxon>
        <taxon>Saprospiria</taxon>
        <taxon>Saprospirales</taxon>
        <taxon>Saprospiraceae</taxon>
        <taxon>Aureispira</taxon>
        <taxon>environmental samples</taxon>
    </lineage>
</organism>
<dbReference type="FunFam" id="3.30.1360.40:FF:000002">
    <property type="entry name" value="DNA gyrase subunit A"/>
    <property type="match status" value="1"/>
</dbReference>
<comment type="similarity">
    <text evidence="2 9">Belongs to the type II topoisomerase GyrA/ParC subunit family.</text>
</comment>
<comment type="subunit">
    <text evidence="8">Heterotetramer composed of ParC and ParE.</text>
</comment>